<gene>
    <name evidence="2" type="ORF">BACPEC_02803</name>
</gene>
<accession>B7AVQ5</accession>
<dbReference type="STRING" id="483218.BACPEC_02803"/>
<dbReference type="eggNOG" id="ENOG5032QWI">
    <property type="taxonomic scope" value="Bacteria"/>
</dbReference>
<reference evidence="2 3" key="2">
    <citation type="submission" date="2008-11" db="EMBL/GenBank/DDBJ databases">
        <authorList>
            <person name="Fulton L."/>
            <person name="Clifton S."/>
            <person name="Fulton B."/>
            <person name="Xu J."/>
            <person name="Minx P."/>
            <person name="Pepin K.H."/>
            <person name="Johnson M."/>
            <person name="Bhonagiri V."/>
            <person name="Nash W.E."/>
            <person name="Mardis E.R."/>
            <person name="Wilson R.K."/>
        </authorList>
    </citation>
    <scope>NUCLEOTIDE SEQUENCE [LARGE SCALE GENOMIC DNA]</scope>
    <source>
        <strain evidence="2 3">ATCC 43243</strain>
    </source>
</reference>
<dbReference type="AlphaFoldDB" id="B7AVQ5"/>
<comment type="caution">
    <text evidence="2">The sequence shown here is derived from an EMBL/GenBank/DDBJ whole genome shotgun (WGS) entry which is preliminary data.</text>
</comment>
<dbReference type="Proteomes" id="UP000003136">
    <property type="component" value="Unassembled WGS sequence"/>
</dbReference>
<organism evidence="2 3">
    <name type="scientific">[Bacteroides] pectinophilus ATCC 43243</name>
    <dbReference type="NCBI Taxonomy" id="483218"/>
    <lineage>
        <taxon>Bacteria</taxon>
        <taxon>Bacillati</taxon>
        <taxon>Bacillota</taxon>
        <taxon>Clostridia</taxon>
        <taxon>Eubacteriales</taxon>
    </lineage>
</organism>
<dbReference type="HOGENOM" id="CLU_091631_1_0_9"/>
<protein>
    <submittedName>
        <fullName evidence="2">Uncharacterized protein</fullName>
    </submittedName>
</protein>
<keyword evidence="1" id="KW-1133">Transmembrane helix</keyword>
<keyword evidence="1" id="KW-0472">Membrane</keyword>
<sequence length="232" mass="26475">MVDGKSLKEDMNEEKERLSRMTWEQKKEHIWEYYKIPIIAVAVLIAAIIGIVYMFRLNDYENVLYTVVTDGGIQGMDKKEDRLTTEFTEYLGIDGKKERVYFDNNYTLTYTNSVDQDPYISAEKIMTQIATGSIDALITDKSNLRGFSTTDESAFIDLTTCLTDEEFNKVSDYVIYYKLSDGTELPVALDLTATKLVKDMGLSVKNPCFAIVRSSTHIDNATAFIRYAFDLD</sequence>
<evidence type="ECO:0000313" key="2">
    <source>
        <dbReference type="EMBL" id="EEC56296.1"/>
    </source>
</evidence>
<proteinExistence type="predicted"/>
<evidence type="ECO:0000313" key="3">
    <source>
        <dbReference type="Proteomes" id="UP000003136"/>
    </source>
</evidence>
<keyword evidence="3" id="KW-1185">Reference proteome</keyword>
<feature type="transmembrane region" description="Helical" evidence="1">
    <location>
        <begin position="36"/>
        <end position="55"/>
    </location>
</feature>
<dbReference type="EMBL" id="ABVQ01000037">
    <property type="protein sequence ID" value="EEC56296.1"/>
    <property type="molecule type" value="Genomic_DNA"/>
</dbReference>
<keyword evidence="1" id="KW-0812">Transmembrane</keyword>
<reference evidence="2 3" key="1">
    <citation type="submission" date="2008-11" db="EMBL/GenBank/DDBJ databases">
        <title>Draft genome sequence of Bacteroides pectinophilus (ATCC 43243).</title>
        <authorList>
            <person name="Sudarsanam P."/>
            <person name="Ley R."/>
            <person name="Guruge J."/>
            <person name="Turnbaugh P.J."/>
            <person name="Mahowald M."/>
            <person name="Liep D."/>
            <person name="Gordon J."/>
        </authorList>
    </citation>
    <scope>NUCLEOTIDE SEQUENCE [LARGE SCALE GENOMIC DNA]</scope>
    <source>
        <strain evidence="2 3">ATCC 43243</strain>
    </source>
</reference>
<name>B7AVQ5_9FIRM</name>
<evidence type="ECO:0000256" key="1">
    <source>
        <dbReference type="SAM" id="Phobius"/>
    </source>
</evidence>